<sequence length="79" mass="8818">MEDSQLPLVLSATGAHDAWRGWRDTSRRRAQQTSLFLVDAFYGQEGEIDDVLQQINHSLSESYAFLITALMSKADSITG</sequence>
<dbReference type="EMBL" id="CAKLCB010000084">
    <property type="protein sequence ID" value="CAH0514827.1"/>
    <property type="molecule type" value="Genomic_DNA"/>
</dbReference>
<name>A0AAU9KKB8_9STRA</name>
<dbReference type="AlphaFoldDB" id="A0AAU9KKB8"/>
<evidence type="ECO:0000313" key="3">
    <source>
        <dbReference type="Proteomes" id="UP001158986"/>
    </source>
</evidence>
<organism evidence="1 4">
    <name type="scientific">Peronospora belbahrii</name>
    <dbReference type="NCBI Taxonomy" id="622444"/>
    <lineage>
        <taxon>Eukaryota</taxon>
        <taxon>Sar</taxon>
        <taxon>Stramenopiles</taxon>
        <taxon>Oomycota</taxon>
        <taxon>Peronosporomycetes</taxon>
        <taxon>Peronosporales</taxon>
        <taxon>Peronosporaceae</taxon>
        <taxon>Peronospora</taxon>
    </lineage>
</organism>
<evidence type="ECO:0000313" key="2">
    <source>
        <dbReference type="EMBL" id="CAH0514827.1"/>
    </source>
</evidence>
<dbReference type="Proteomes" id="UP001158986">
    <property type="component" value="Unassembled WGS sequence"/>
</dbReference>
<dbReference type="Proteomes" id="UP001160483">
    <property type="component" value="Unassembled WGS sequence"/>
</dbReference>
<reference evidence="1 3" key="1">
    <citation type="submission" date="2021-11" db="EMBL/GenBank/DDBJ databases">
        <authorList>
            <person name="Islam A."/>
            <person name="Islam S."/>
            <person name="Flora M.S."/>
            <person name="Rahman M."/>
            <person name="Ziaur R.M."/>
            <person name="Epstein J.H."/>
            <person name="Hassan M."/>
            <person name="Klassen M."/>
            <person name="Woodard K."/>
            <person name="Webb A."/>
            <person name="Webby R.J."/>
            <person name="El Zowalaty M.E."/>
        </authorList>
    </citation>
    <scope>NUCLEOTIDE SEQUENCE</scope>
    <source>
        <strain evidence="2">Pbs1</strain>
        <strain evidence="1">Pbs3</strain>
    </source>
</reference>
<dbReference type="EMBL" id="CAKKTJ010000086">
    <property type="protein sequence ID" value="CAH0473735.1"/>
    <property type="molecule type" value="Genomic_DNA"/>
</dbReference>
<comment type="caution">
    <text evidence="1">The sequence shown here is derived from an EMBL/GenBank/DDBJ whole genome shotgun (WGS) entry which is preliminary data.</text>
</comment>
<accession>A0AAU9KKB8</accession>
<keyword evidence="3" id="KW-1185">Reference proteome</keyword>
<proteinExistence type="predicted"/>
<protein>
    <submittedName>
        <fullName evidence="1">Uncharacterized protein</fullName>
    </submittedName>
</protein>
<gene>
    <name evidence="2" type="ORF">PBS001_LOCUS1565</name>
    <name evidence="1" type="ORF">PBS003_LOCUS612</name>
</gene>
<evidence type="ECO:0000313" key="4">
    <source>
        <dbReference type="Proteomes" id="UP001160483"/>
    </source>
</evidence>
<evidence type="ECO:0000313" key="1">
    <source>
        <dbReference type="EMBL" id="CAH0473735.1"/>
    </source>
</evidence>